<feature type="zinc finger region" description="dksA C4-type" evidence="4">
    <location>
        <begin position="94"/>
        <end position="118"/>
    </location>
</feature>
<dbReference type="OrthoDB" id="1121111at2"/>
<dbReference type="PANTHER" id="PTHR33823:SF2">
    <property type="entry name" value="RNA POLYMERASE-BINDING TRANSCRIPTION FACTOR DKSA"/>
    <property type="match status" value="1"/>
</dbReference>
<accession>A0A495ID62</accession>
<dbReference type="GO" id="GO:0008270">
    <property type="term" value="F:zinc ion binding"/>
    <property type="evidence" value="ECO:0007669"/>
    <property type="project" value="UniProtKB-KW"/>
</dbReference>
<evidence type="ECO:0000313" key="7">
    <source>
        <dbReference type="Proteomes" id="UP000280008"/>
    </source>
</evidence>
<dbReference type="AlphaFoldDB" id="A0A495ID62"/>
<evidence type="ECO:0000256" key="2">
    <source>
        <dbReference type="ARBA" id="ARBA00022771"/>
    </source>
</evidence>
<comment type="caution">
    <text evidence="6">The sequence shown here is derived from an EMBL/GenBank/DDBJ whole genome shotgun (WGS) entry which is preliminary data.</text>
</comment>
<feature type="domain" description="Zinc finger DksA/TraR C4-type" evidence="5">
    <location>
        <begin position="89"/>
        <end position="119"/>
    </location>
</feature>
<evidence type="ECO:0000259" key="5">
    <source>
        <dbReference type="Pfam" id="PF01258"/>
    </source>
</evidence>
<dbReference type="Pfam" id="PF01258">
    <property type="entry name" value="zf-dskA_traR"/>
    <property type="match status" value="1"/>
</dbReference>
<keyword evidence="7" id="KW-1185">Reference proteome</keyword>
<protein>
    <submittedName>
        <fullName evidence="6">TraR/DksA family transcriptional regulator</fullName>
    </submittedName>
</protein>
<keyword evidence="2" id="KW-0863">Zinc-finger</keyword>
<keyword evidence="3" id="KW-0862">Zinc</keyword>
<dbReference type="EMBL" id="RBKS01000001">
    <property type="protein sequence ID" value="RKR73859.1"/>
    <property type="molecule type" value="Genomic_DNA"/>
</dbReference>
<dbReference type="Proteomes" id="UP000280008">
    <property type="component" value="Unassembled WGS sequence"/>
</dbReference>
<evidence type="ECO:0000256" key="1">
    <source>
        <dbReference type="ARBA" id="ARBA00022723"/>
    </source>
</evidence>
<reference evidence="6 7" key="1">
    <citation type="submission" date="2018-10" db="EMBL/GenBank/DDBJ databases">
        <title>Sequencing the genomes of 1000 actinobacteria strains.</title>
        <authorList>
            <person name="Klenk H.-P."/>
        </authorList>
    </citation>
    <scope>NUCLEOTIDE SEQUENCE [LARGE SCALE GENOMIC DNA]</scope>
    <source>
        <strain evidence="6 7">DSM 17894</strain>
    </source>
</reference>
<dbReference type="PROSITE" id="PS51128">
    <property type="entry name" value="ZF_DKSA_2"/>
    <property type="match status" value="1"/>
</dbReference>
<organism evidence="6 7">
    <name type="scientific">Frondihabitans australicus</name>
    <dbReference type="NCBI Taxonomy" id="386892"/>
    <lineage>
        <taxon>Bacteria</taxon>
        <taxon>Bacillati</taxon>
        <taxon>Actinomycetota</taxon>
        <taxon>Actinomycetes</taxon>
        <taxon>Micrococcales</taxon>
        <taxon>Microbacteriaceae</taxon>
        <taxon>Frondihabitans</taxon>
    </lineage>
</organism>
<dbReference type="InterPro" id="IPR000962">
    <property type="entry name" value="Znf_DskA_TraR"/>
</dbReference>
<dbReference type="PANTHER" id="PTHR33823">
    <property type="entry name" value="RNA POLYMERASE-BINDING TRANSCRIPTION FACTOR DKSA-RELATED"/>
    <property type="match status" value="1"/>
</dbReference>
<name>A0A495ID62_9MICO</name>
<gene>
    <name evidence="6" type="ORF">C8E83_0956</name>
</gene>
<dbReference type="RefSeq" id="WP_121368675.1">
    <property type="nucleotide sequence ID" value="NZ_RBKS01000001.1"/>
</dbReference>
<evidence type="ECO:0000313" key="6">
    <source>
        <dbReference type="EMBL" id="RKR73859.1"/>
    </source>
</evidence>
<evidence type="ECO:0000256" key="3">
    <source>
        <dbReference type="ARBA" id="ARBA00022833"/>
    </source>
</evidence>
<dbReference type="SUPFAM" id="SSF57716">
    <property type="entry name" value="Glucocorticoid receptor-like (DNA-binding domain)"/>
    <property type="match status" value="1"/>
</dbReference>
<keyword evidence="1" id="KW-0479">Metal-binding</keyword>
<dbReference type="Gene3D" id="1.20.120.910">
    <property type="entry name" value="DksA, coiled-coil domain"/>
    <property type="match status" value="1"/>
</dbReference>
<sequence>MPFDDSGAQEHATRARLEAVRDDARALAARLLVDMQAVSDARDASNVDDEHDPEGATIAFERSQLEAIRRSALAREAEAQGALERLGAGTYGVCRSCGRPIAKARLEPRPMAALCLDCAS</sequence>
<proteinExistence type="predicted"/>
<evidence type="ECO:0000256" key="4">
    <source>
        <dbReference type="PROSITE-ProRule" id="PRU00510"/>
    </source>
</evidence>